<dbReference type="AlphaFoldDB" id="A0AAU9LZD8"/>
<accession>A0AAU9LZD8</accession>
<keyword evidence="2" id="KW-1185">Reference proteome</keyword>
<sequence>MIRQSFHLPDQPQVVYEADDDIEDVLDRPSIASSMFTSWMKCNAINKEARKLTYVDFPTKFVWKRKDLIWKPREVGYAIGRIHSVSPKLGEAYFLRILLNIVKGPKSFEEICTVNGELCSFF</sequence>
<protein>
    <submittedName>
        <fullName evidence="1">Uncharacterized protein</fullName>
    </submittedName>
</protein>
<organism evidence="1 2">
    <name type="scientific">Lactuca virosa</name>
    <dbReference type="NCBI Taxonomy" id="75947"/>
    <lineage>
        <taxon>Eukaryota</taxon>
        <taxon>Viridiplantae</taxon>
        <taxon>Streptophyta</taxon>
        <taxon>Embryophyta</taxon>
        <taxon>Tracheophyta</taxon>
        <taxon>Spermatophyta</taxon>
        <taxon>Magnoliopsida</taxon>
        <taxon>eudicotyledons</taxon>
        <taxon>Gunneridae</taxon>
        <taxon>Pentapetalae</taxon>
        <taxon>asterids</taxon>
        <taxon>campanulids</taxon>
        <taxon>Asterales</taxon>
        <taxon>Asteraceae</taxon>
        <taxon>Cichorioideae</taxon>
        <taxon>Cichorieae</taxon>
        <taxon>Lactucinae</taxon>
        <taxon>Lactuca</taxon>
    </lineage>
</organism>
<dbReference type="EMBL" id="CAKMRJ010000001">
    <property type="protein sequence ID" value="CAH1414058.1"/>
    <property type="molecule type" value="Genomic_DNA"/>
</dbReference>
<name>A0AAU9LZD8_9ASTR</name>
<proteinExistence type="predicted"/>
<gene>
    <name evidence="1" type="ORF">LVIROSA_LOCUS1993</name>
</gene>
<evidence type="ECO:0000313" key="2">
    <source>
        <dbReference type="Proteomes" id="UP001157418"/>
    </source>
</evidence>
<comment type="caution">
    <text evidence="1">The sequence shown here is derived from an EMBL/GenBank/DDBJ whole genome shotgun (WGS) entry which is preliminary data.</text>
</comment>
<reference evidence="1 2" key="1">
    <citation type="submission" date="2022-01" db="EMBL/GenBank/DDBJ databases">
        <authorList>
            <person name="Xiong W."/>
            <person name="Schranz E."/>
        </authorList>
    </citation>
    <scope>NUCLEOTIDE SEQUENCE [LARGE SCALE GENOMIC DNA]</scope>
</reference>
<evidence type="ECO:0000313" key="1">
    <source>
        <dbReference type="EMBL" id="CAH1414058.1"/>
    </source>
</evidence>
<dbReference type="Proteomes" id="UP001157418">
    <property type="component" value="Unassembled WGS sequence"/>
</dbReference>